<keyword evidence="8" id="KW-1133">Transmembrane helix</keyword>
<dbReference type="Pfam" id="PF17039">
    <property type="entry name" value="Glyco_tran_10_N"/>
    <property type="match status" value="1"/>
</dbReference>
<gene>
    <name evidence="15" type="ORF">RN001_007950</name>
</gene>
<dbReference type="Proteomes" id="UP001353858">
    <property type="component" value="Unassembled WGS sequence"/>
</dbReference>
<evidence type="ECO:0000256" key="8">
    <source>
        <dbReference type="ARBA" id="ARBA00022989"/>
    </source>
</evidence>
<name>A0AAN7P9M0_9COLE</name>
<evidence type="ECO:0000256" key="4">
    <source>
        <dbReference type="ARBA" id="ARBA00022676"/>
    </source>
</evidence>
<dbReference type="Gene3D" id="3.40.50.11660">
    <property type="entry name" value="Glycosyl transferase family 10, C-terminal domain"/>
    <property type="match status" value="1"/>
</dbReference>
<dbReference type="EC" id="2.4.1.-" evidence="12"/>
<dbReference type="Pfam" id="PF00852">
    <property type="entry name" value="Glyco_transf_10"/>
    <property type="match status" value="1"/>
</dbReference>
<evidence type="ECO:0000256" key="3">
    <source>
        <dbReference type="ARBA" id="ARBA00008919"/>
    </source>
</evidence>
<evidence type="ECO:0000313" key="16">
    <source>
        <dbReference type="Proteomes" id="UP001353858"/>
    </source>
</evidence>
<evidence type="ECO:0000256" key="6">
    <source>
        <dbReference type="ARBA" id="ARBA00022692"/>
    </source>
</evidence>
<comment type="caution">
    <text evidence="15">The sequence shown here is derived from an EMBL/GenBank/DDBJ whole genome shotgun (WGS) entry which is preliminary data.</text>
</comment>
<dbReference type="PANTHER" id="PTHR48438">
    <property type="entry name" value="ALPHA-(1,3)-FUCOSYLTRANSFERASE C-RELATED"/>
    <property type="match status" value="1"/>
</dbReference>
<dbReference type="InterPro" id="IPR031481">
    <property type="entry name" value="Glyco_tran_10_N"/>
</dbReference>
<keyword evidence="5 12" id="KW-0808">Transferase</keyword>
<keyword evidence="16" id="KW-1185">Reference proteome</keyword>
<evidence type="ECO:0000259" key="13">
    <source>
        <dbReference type="Pfam" id="PF00852"/>
    </source>
</evidence>
<evidence type="ECO:0000256" key="7">
    <source>
        <dbReference type="ARBA" id="ARBA00022968"/>
    </source>
</evidence>
<evidence type="ECO:0000256" key="12">
    <source>
        <dbReference type="RuleBase" id="RU003832"/>
    </source>
</evidence>
<sequence>MKYILFWTPYFNASDFFIGFGSKAFSECEHTNCFTTNNRSYLNVDKFDAILFHSIMYRKGYHKEPAIRNPNQIYVYVNTESPIYTGNLKIYDSFFNWTMTYRFDSDIIKRHKKIVKEETDYVLPTLDAVKNKTKIIAWFVSHCSSSSKRELLIKHIMKYIPVDIYGACGFLNCSRNTWKMSTNRCYDMLEKSYKFYFAGENSICKDYTTEKLYYLLEKDIVPVVYGGGNYTASAPPNSVINVADFENVTQLVDYLKFLDANPIEYLKYFKWKKHYKIVETLPVTSKYSDIIDNKKTDGVTLAKKKLAWEEIAVNFNCQNQNGNRSAKQLHDLYDNLKRTARVNLQCDKKNAYKTGGGTFIKKSTPLDQKIVTTLKPQFTPLPNRYDSSTSYIDPQPSCSSKHTPTACNMVTNTVLTYDVVPSGDLQLVTPHQILPCLRKTFQSLLKLK</sequence>
<keyword evidence="9 12" id="KW-0333">Golgi apparatus</keyword>
<feature type="domain" description="Fucosyltransferase N-terminal" evidence="14">
    <location>
        <begin position="2"/>
        <end position="109"/>
    </location>
</feature>
<comment type="subcellular location">
    <subcellularLocation>
        <location evidence="1 12">Golgi apparatus</location>
        <location evidence="1 12">Golgi stack membrane</location>
        <topology evidence="1 12">Single-pass type II membrane protein</topology>
    </subcellularLocation>
</comment>
<protein>
    <recommendedName>
        <fullName evidence="12">Fucosyltransferase</fullName>
        <ecNumber evidence="12">2.4.1.-</ecNumber>
    </recommendedName>
</protein>
<dbReference type="InterPro" id="IPR001503">
    <property type="entry name" value="Glyco_trans_10"/>
</dbReference>
<evidence type="ECO:0000256" key="9">
    <source>
        <dbReference type="ARBA" id="ARBA00023034"/>
    </source>
</evidence>
<keyword evidence="10" id="KW-0472">Membrane</keyword>
<evidence type="ECO:0000256" key="1">
    <source>
        <dbReference type="ARBA" id="ARBA00004447"/>
    </source>
</evidence>
<organism evidence="15 16">
    <name type="scientific">Aquatica leii</name>
    <dbReference type="NCBI Taxonomy" id="1421715"/>
    <lineage>
        <taxon>Eukaryota</taxon>
        <taxon>Metazoa</taxon>
        <taxon>Ecdysozoa</taxon>
        <taxon>Arthropoda</taxon>
        <taxon>Hexapoda</taxon>
        <taxon>Insecta</taxon>
        <taxon>Pterygota</taxon>
        <taxon>Neoptera</taxon>
        <taxon>Endopterygota</taxon>
        <taxon>Coleoptera</taxon>
        <taxon>Polyphaga</taxon>
        <taxon>Elateriformia</taxon>
        <taxon>Elateroidea</taxon>
        <taxon>Lampyridae</taxon>
        <taxon>Luciolinae</taxon>
        <taxon>Aquatica</taxon>
    </lineage>
</organism>
<evidence type="ECO:0000256" key="10">
    <source>
        <dbReference type="ARBA" id="ARBA00023136"/>
    </source>
</evidence>
<feature type="domain" description="Fucosyltransferase C-terminal" evidence="13">
    <location>
        <begin position="130"/>
        <end position="284"/>
    </location>
</feature>
<evidence type="ECO:0000313" key="15">
    <source>
        <dbReference type="EMBL" id="KAK4879804.1"/>
    </source>
</evidence>
<evidence type="ECO:0000256" key="5">
    <source>
        <dbReference type="ARBA" id="ARBA00022679"/>
    </source>
</evidence>
<dbReference type="GO" id="GO:0032580">
    <property type="term" value="C:Golgi cisterna membrane"/>
    <property type="evidence" value="ECO:0007669"/>
    <property type="project" value="UniProtKB-SubCell"/>
</dbReference>
<dbReference type="InterPro" id="IPR038577">
    <property type="entry name" value="GT10-like_C_sf"/>
</dbReference>
<proteinExistence type="inferred from homology"/>
<dbReference type="FunFam" id="3.40.50.11660:FF:000006">
    <property type="entry name" value="Alpha-(1,3)-fucosyltransferase C"/>
    <property type="match status" value="1"/>
</dbReference>
<keyword evidence="11" id="KW-0325">Glycoprotein</keyword>
<accession>A0AAN7P9M0</accession>
<keyword evidence="6 12" id="KW-0812">Transmembrane</keyword>
<evidence type="ECO:0000256" key="2">
    <source>
        <dbReference type="ARBA" id="ARBA00004922"/>
    </source>
</evidence>
<comment type="pathway">
    <text evidence="2">Protein modification; protein glycosylation.</text>
</comment>
<dbReference type="PANTHER" id="PTHR48438:SF1">
    <property type="entry name" value="ALPHA-(1,3)-FUCOSYLTRANSFERASE C-RELATED"/>
    <property type="match status" value="1"/>
</dbReference>
<keyword evidence="7" id="KW-0735">Signal-anchor</keyword>
<comment type="similarity">
    <text evidence="3 12">Belongs to the glycosyltransferase 10 family.</text>
</comment>
<dbReference type="InterPro" id="IPR055270">
    <property type="entry name" value="Glyco_tran_10_C"/>
</dbReference>
<keyword evidence="4 12" id="KW-0328">Glycosyltransferase</keyword>
<reference evidence="16" key="1">
    <citation type="submission" date="2023-01" db="EMBL/GenBank/DDBJ databases">
        <title>Key to firefly adult light organ development and bioluminescence: homeobox transcription factors regulate luciferase expression and transportation to peroxisome.</title>
        <authorList>
            <person name="Fu X."/>
        </authorList>
    </citation>
    <scope>NUCLEOTIDE SEQUENCE [LARGE SCALE GENOMIC DNA]</scope>
</reference>
<dbReference type="GO" id="GO:0008417">
    <property type="term" value="F:fucosyltransferase activity"/>
    <property type="evidence" value="ECO:0007669"/>
    <property type="project" value="InterPro"/>
</dbReference>
<evidence type="ECO:0000259" key="14">
    <source>
        <dbReference type="Pfam" id="PF17039"/>
    </source>
</evidence>
<dbReference type="EMBL" id="JARPUR010000003">
    <property type="protein sequence ID" value="KAK4879804.1"/>
    <property type="molecule type" value="Genomic_DNA"/>
</dbReference>
<dbReference type="SUPFAM" id="SSF53756">
    <property type="entry name" value="UDP-Glycosyltransferase/glycogen phosphorylase"/>
    <property type="match status" value="1"/>
</dbReference>
<dbReference type="AlphaFoldDB" id="A0AAN7P9M0"/>
<evidence type="ECO:0000256" key="11">
    <source>
        <dbReference type="ARBA" id="ARBA00023180"/>
    </source>
</evidence>